<dbReference type="PANTHER" id="PTHR46111">
    <property type="entry name" value="RIBOSOMAL RNA SMALL SUBUNIT METHYLTRANSFERASE I"/>
    <property type="match status" value="1"/>
</dbReference>
<dbReference type="PROSITE" id="PS01296">
    <property type="entry name" value="RSMI"/>
    <property type="match status" value="1"/>
</dbReference>
<dbReference type="InterPro" id="IPR014776">
    <property type="entry name" value="4pyrrole_Mease_sub2"/>
</dbReference>
<dbReference type="GO" id="GO:0005737">
    <property type="term" value="C:cytoplasm"/>
    <property type="evidence" value="ECO:0007669"/>
    <property type="project" value="UniProtKB-SubCell"/>
</dbReference>
<comment type="similarity">
    <text evidence="6">Belongs to the methyltransferase superfamily. RsmI family.</text>
</comment>
<dbReference type="NCBIfam" id="TIGR00096">
    <property type="entry name" value="16S rRNA (cytidine(1402)-2'-O)-methyltransferase"/>
    <property type="match status" value="1"/>
</dbReference>
<evidence type="ECO:0000313" key="9">
    <source>
        <dbReference type="Proteomes" id="UP000185655"/>
    </source>
</evidence>
<dbReference type="Gene3D" id="3.40.1010.10">
    <property type="entry name" value="Cobalt-precorrin-4 Transmethylase, Domain 1"/>
    <property type="match status" value="1"/>
</dbReference>
<keyword evidence="3 6" id="KW-0489">Methyltransferase</keyword>
<keyword evidence="1 6" id="KW-0963">Cytoplasm</keyword>
<evidence type="ECO:0000256" key="1">
    <source>
        <dbReference type="ARBA" id="ARBA00022490"/>
    </source>
</evidence>
<accession>A0A1K2HD69</accession>
<dbReference type="FunFam" id="3.40.1010.10:FF:000002">
    <property type="entry name" value="Ribosomal RNA small subunit methyltransferase I"/>
    <property type="match status" value="1"/>
</dbReference>
<keyword evidence="4 6" id="KW-0808">Transferase</keyword>
<dbReference type="CDD" id="cd11648">
    <property type="entry name" value="RsmI"/>
    <property type="match status" value="1"/>
</dbReference>
<dbReference type="STRING" id="1122154.SAMN02746068_01319"/>
<comment type="subcellular location">
    <subcellularLocation>
        <location evidence="6">Cytoplasm</location>
    </subcellularLocation>
</comment>
<dbReference type="Gene3D" id="3.30.950.10">
    <property type="entry name" value="Methyltransferase, Cobalt-precorrin-4 Transmethylase, Domain 2"/>
    <property type="match status" value="1"/>
</dbReference>
<keyword evidence="5 6" id="KW-0949">S-adenosyl-L-methionine</keyword>
<evidence type="ECO:0000256" key="2">
    <source>
        <dbReference type="ARBA" id="ARBA00022552"/>
    </source>
</evidence>
<dbReference type="AlphaFoldDB" id="A0A1K2HD69"/>
<reference evidence="8 9" key="1">
    <citation type="submission" date="2016-11" db="EMBL/GenBank/DDBJ databases">
        <authorList>
            <person name="Jaros S."/>
            <person name="Januszkiewicz K."/>
            <person name="Wedrychowicz H."/>
        </authorList>
    </citation>
    <scope>NUCLEOTIDE SEQUENCE [LARGE SCALE GENOMIC DNA]</scope>
    <source>
        <strain evidence="8 9">DSM 22330</strain>
    </source>
</reference>
<dbReference type="PANTHER" id="PTHR46111:SF1">
    <property type="entry name" value="RIBOSOMAL RNA SMALL SUBUNIT METHYLTRANSFERASE I"/>
    <property type="match status" value="1"/>
</dbReference>
<dbReference type="SUPFAM" id="SSF53790">
    <property type="entry name" value="Tetrapyrrole methylase"/>
    <property type="match status" value="1"/>
</dbReference>
<dbReference type="GO" id="GO:0070677">
    <property type="term" value="F:rRNA (cytosine-2'-O-)-methyltransferase activity"/>
    <property type="evidence" value="ECO:0007669"/>
    <property type="project" value="UniProtKB-UniRule"/>
</dbReference>
<dbReference type="EMBL" id="FPKS01000006">
    <property type="protein sequence ID" value="SFZ74718.1"/>
    <property type="molecule type" value="Genomic_DNA"/>
</dbReference>
<name>A0A1K2HD69_9LACT</name>
<dbReference type="InterPro" id="IPR014777">
    <property type="entry name" value="4pyrrole_Mease_sub1"/>
</dbReference>
<dbReference type="Pfam" id="PF00590">
    <property type="entry name" value="TP_methylase"/>
    <property type="match status" value="1"/>
</dbReference>
<sequence>MMNFQQSFKGAKSAGTLYLVPTPIGNLDDMTFRAVEILKTVDLIASEDTRNTQKLLNHFEIETPQESFHEHNSGLKLSKMVQFLASGKAIAQVSDAGLPSISDPGHDLVLACISEGIDVVALPGASAGITALIASGIAPQPHIFYGFLPRKKSEQVAFLTEKKAYPESQIFYESPHRVAATLTNLLAVYGDREVAFVRELTKLFEEYRRGRISEVLASLERHPIKGECLIIVSGSDGVKQDETSDLTDLEAVEALIQTGEKPNAAIKKVAKIRGLVRQELYQSYHDL</sequence>
<dbReference type="EC" id="2.1.1.198" evidence="6"/>
<proteinExistence type="inferred from homology"/>
<gene>
    <name evidence="6" type="primary">rsmI</name>
    <name evidence="8" type="ORF">SAMN02746068_01319</name>
</gene>
<comment type="function">
    <text evidence="6">Catalyzes the 2'-O-methylation of the ribose of cytidine 1402 (C1402) in 16S rRNA.</text>
</comment>
<dbReference type="FunFam" id="3.30.950.10:FF:000002">
    <property type="entry name" value="Ribosomal RNA small subunit methyltransferase I"/>
    <property type="match status" value="1"/>
</dbReference>
<dbReference type="Proteomes" id="UP000185655">
    <property type="component" value="Unassembled WGS sequence"/>
</dbReference>
<evidence type="ECO:0000256" key="5">
    <source>
        <dbReference type="ARBA" id="ARBA00022691"/>
    </source>
</evidence>
<evidence type="ECO:0000256" key="4">
    <source>
        <dbReference type="ARBA" id="ARBA00022679"/>
    </source>
</evidence>
<feature type="domain" description="Tetrapyrrole methylase" evidence="7">
    <location>
        <begin position="16"/>
        <end position="215"/>
    </location>
</feature>
<comment type="catalytic activity">
    <reaction evidence="6">
        <text>cytidine(1402) in 16S rRNA + S-adenosyl-L-methionine = 2'-O-methylcytidine(1402) in 16S rRNA + S-adenosyl-L-homocysteine + H(+)</text>
        <dbReference type="Rhea" id="RHEA:42924"/>
        <dbReference type="Rhea" id="RHEA-COMP:10285"/>
        <dbReference type="Rhea" id="RHEA-COMP:10286"/>
        <dbReference type="ChEBI" id="CHEBI:15378"/>
        <dbReference type="ChEBI" id="CHEBI:57856"/>
        <dbReference type="ChEBI" id="CHEBI:59789"/>
        <dbReference type="ChEBI" id="CHEBI:74495"/>
        <dbReference type="ChEBI" id="CHEBI:82748"/>
        <dbReference type="EC" id="2.1.1.198"/>
    </reaction>
</comment>
<dbReference type="InterPro" id="IPR035996">
    <property type="entry name" value="4pyrrol_Methylase_sf"/>
</dbReference>
<evidence type="ECO:0000256" key="6">
    <source>
        <dbReference type="HAMAP-Rule" id="MF_01877"/>
    </source>
</evidence>
<dbReference type="OrthoDB" id="9809084at2"/>
<dbReference type="InterPro" id="IPR018063">
    <property type="entry name" value="SAM_MeTrfase_RsmI_CS"/>
</dbReference>
<organism evidence="8 9">
    <name type="scientific">Pseudolactococcus chungangensis CAU 28 = DSM 22330</name>
    <dbReference type="NCBI Taxonomy" id="1122154"/>
    <lineage>
        <taxon>Bacteria</taxon>
        <taxon>Bacillati</taxon>
        <taxon>Bacillota</taxon>
        <taxon>Bacilli</taxon>
        <taxon>Lactobacillales</taxon>
        <taxon>Streptococcaceae</taxon>
        <taxon>Pseudolactococcus</taxon>
    </lineage>
</organism>
<dbReference type="PIRSF" id="PIRSF005917">
    <property type="entry name" value="MTase_YraL"/>
    <property type="match status" value="1"/>
</dbReference>
<dbReference type="InterPro" id="IPR000878">
    <property type="entry name" value="4pyrrol_Mease"/>
</dbReference>
<keyword evidence="2 6" id="KW-0698">rRNA processing</keyword>
<evidence type="ECO:0000256" key="3">
    <source>
        <dbReference type="ARBA" id="ARBA00022603"/>
    </source>
</evidence>
<protein>
    <recommendedName>
        <fullName evidence="6">Ribosomal RNA small subunit methyltransferase I</fullName>
        <ecNumber evidence="6">2.1.1.198</ecNumber>
    </recommendedName>
    <alternativeName>
        <fullName evidence="6">16S rRNA 2'-O-ribose C1402 methyltransferase</fullName>
    </alternativeName>
    <alternativeName>
        <fullName evidence="6">rRNA (cytidine-2'-O-)-methyltransferase RsmI</fullName>
    </alternativeName>
</protein>
<evidence type="ECO:0000313" key="8">
    <source>
        <dbReference type="EMBL" id="SFZ74718.1"/>
    </source>
</evidence>
<dbReference type="InterPro" id="IPR008189">
    <property type="entry name" value="rRNA_ssu_MeTfrase_I"/>
</dbReference>
<dbReference type="HAMAP" id="MF_01877">
    <property type="entry name" value="16SrRNA_methyltr_I"/>
    <property type="match status" value="1"/>
</dbReference>
<evidence type="ECO:0000259" key="7">
    <source>
        <dbReference type="Pfam" id="PF00590"/>
    </source>
</evidence>